<accession>A0A0X1SVT9</accession>
<evidence type="ECO:0000256" key="1">
    <source>
        <dbReference type="ARBA" id="ARBA00004651"/>
    </source>
</evidence>
<evidence type="ECO:0000313" key="8">
    <source>
        <dbReference type="Proteomes" id="UP000063229"/>
    </source>
</evidence>
<dbReference type="AlphaFoldDB" id="A0A0X1SVT9"/>
<dbReference type="EMBL" id="CP014135">
    <property type="protein sequence ID" value="AMB84046.1"/>
    <property type="molecule type" value="Genomic_DNA"/>
</dbReference>
<comment type="similarity">
    <text evidence="2">Belongs to the chromate ion transporter (CHR) (TC 2.A.51) family.</text>
</comment>
<dbReference type="Proteomes" id="UP000063229">
    <property type="component" value="Chromosome"/>
</dbReference>
<dbReference type="KEGG" id="pagb:AWM79_01500"/>
<gene>
    <name evidence="7" type="ORF">AWM79_01500</name>
</gene>
<keyword evidence="4" id="KW-0812">Transmembrane</keyword>
<dbReference type="OrthoDB" id="8969999at2"/>
<dbReference type="RefSeq" id="WP_017130451.1">
    <property type="nucleotide sequence ID" value="NZ_CP014135.1"/>
</dbReference>
<evidence type="ECO:0000256" key="5">
    <source>
        <dbReference type="ARBA" id="ARBA00022989"/>
    </source>
</evidence>
<dbReference type="Pfam" id="PF02417">
    <property type="entry name" value="Chromate_transp"/>
    <property type="match status" value="1"/>
</dbReference>
<keyword evidence="5" id="KW-1133">Transmembrane helix</keyword>
<dbReference type="PANTHER" id="PTHR43663">
    <property type="entry name" value="CHROMATE TRANSPORT PROTEIN-RELATED"/>
    <property type="match status" value="1"/>
</dbReference>
<dbReference type="InterPro" id="IPR052518">
    <property type="entry name" value="CHR_Transporter"/>
</dbReference>
<evidence type="ECO:0000313" key="7">
    <source>
        <dbReference type="EMBL" id="AMB84046.1"/>
    </source>
</evidence>
<proteinExistence type="inferred from homology"/>
<sequence length="192" mass="21182">MSVTAPTTAPTSALLPSPSLWQLFYNFAMVGLFGFGGVMPWARQMMVDRRRWVDEQGFNELLTTGQFFPGPNIGNVSIIYGRRHHGLPGACVALLGLYLFPSIITVLAGFAYARWWNIDAVQQVFGAIMPIATGLMLGTTLRLLKAMPRNLANYCAFGLTFILMGVLVQPLWSVLLICVPLSIALRFVDKRA</sequence>
<protein>
    <submittedName>
        <fullName evidence="7">Transporter</fullName>
    </submittedName>
</protein>
<evidence type="ECO:0000256" key="2">
    <source>
        <dbReference type="ARBA" id="ARBA00005262"/>
    </source>
</evidence>
<dbReference type="GO" id="GO:0005886">
    <property type="term" value="C:plasma membrane"/>
    <property type="evidence" value="ECO:0007669"/>
    <property type="project" value="UniProtKB-SubCell"/>
</dbReference>
<dbReference type="GO" id="GO:0015109">
    <property type="term" value="F:chromate transmembrane transporter activity"/>
    <property type="evidence" value="ECO:0007669"/>
    <property type="project" value="InterPro"/>
</dbReference>
<keyword evidence="8" id="KW-1185">Reference proteome</keyword>
<evidence type="ECO:0000256" key="4">
    <source>
        <dbReference type="ARBA" id="ARBA00022692"/>
    </source>
</evidence>
<dbReference type="STRING" id="46677.AWM79_01500"/>
<reference evidence="7 8" key="1">
    <citation type="submission" date="2016-01" db="EMBL/GenBank/DDBJ databases">
        <authorList>
            <person name="McClelland M."/>
            <person name="Jain A."/>
            <person name="Saraogi P."/>
            <person name="Mendelson R."/>
            <person name="Westerman R."/>
            <person name="SanMiguel P."/>
            <person name="Csonka L."/>
        </authorList>
    </citation>
    <scope>NUCLEOTIDE SEQUENCE [LARGE SCALE GENOMIC DNA]</scope>
    <source>
        <strain evidence="7 8">NCPPB 2472</strain>
    </source>
</reference>
<dbReference type="PANTHER" id="PTHR43663:SF1">
    <property type="entry name" value="CHROMATE TRANSPORTER"/>
    <property type="match status" value="1"/>
</dbReference>
<evidence type="ECO:0000256" key="3">
    <source>
        <dbReference type="ARBA" id="ARBA00022475"/>
    </source>
</evidence>
<evidence type="ECO:0000256" key="6">
    <source>
        <dbReference type="ARBA" id="ARBA00023136"/>
    </source>
</evidence>
<organism evidence="7 8">
    <name type="scientific">Pseudomonas agarici</name>
    <dbReference type="NCBI Taxonomy" id="46677"/>
    <lineage>
        <taxon>Bacteria</taxon>
        <taxon>Pseudomonadati</taxon>
        <taxon>Pseudomonadota</taxon>
        <taxon>Gammaproteobacteria</taxon>
        <taxon>Pseudomonadales</taxon>
        <taxon>Pseudomonadaceae</taxon>
        <taxon>Pseudomonas</taxon>
    </lineage>
</organism>
<keyword evidence="3" id="KW-1003">Cell membrane</keyword>
<comment type="subcellular location">
    <subcellularLocation>
        <location evidence="1">Cell membrane</location>
        <topology evidence="1">Multi-pass membrane protein</topology>
    </subcellularLocation>
</comment>
<keyword evidence="6" id="KW-0472">Membrane</keyword>
<dbReference type="InterPro" id="IPR003370">
    <property type="entry name" value="Chromate_transpt"/>
</dbReference>
<name>A0A0X1SVT9_PSEAA</name>